<dbReference type="Pfam" id="PF00116">
    <property type="entry name" value="COX2"/>
    <property type="match status" value="1"/>
</dbReference>
<dbReference type="GO" id="GO:0042773">
    <property type="term" value="P:ATP synthesis coupled electron transport"/>
    <property type="evidence" value="ECO:0007669"/>
    <property type="project" value="TreeGrafter"/>
</dbReference>
<dbReference type="InterPro" id="IPR034210">
    <property type="entry name" value="CcO_II_C"/>
</dbReference>
<evidence type="ECO:0000256" key="6">
    <source>
        <dbReference type="ARBA" id="ARBA00022660"/>
    </source>
</evidence>
<evidence type="ECO:0000256" key="13">
    <source>
        <dbReference type="ARBA" id="ARBA00022989"/>
    </source>
</evidence>
<keyword evidence="9 18" id="KW-0999">Mitochondrion inner membrane</keyword>
<comment type="similarity">
    <text evidence="2 18">Belongs to the cytochrome c oxidase subunit 2 family.</text>
</comment>
<dbReference type="PROSITE" id="PS50857">
    <property type="entry name" value="COX2_CUA"/>
    <property type="match status" value="1"/>
</dbReference>
<keyword evidence="11" id="KW-1278">Translocase</keyword>
<comment type="subcellular location">
    <subcellularLocation>
        <location evidence="1 18">Mitochondrion inner membrane</location>
        <topology evidence="1 18">Multi-pass membrane protein</topology>
    </subcellularLocation>
</comment>
<dbReference type="InterPro" id="IPR036257">
    <property type="entry name" value="Cyt_c_oxidase_su2_TM_sf"/>
</dbReference>
<dbReference type="InterPro" id="IPR001505">
    <property type="entry name" value="Copper_CuA"/>
</dbReference>
<keyword evidence="6 18" id="KW-0679">Respiratory chain</keyword>
<keyword evidence="12 18" id="KW-0249">Electron transport</keyword>
<evidence type="ECO:0000256" key="15">
    <source>
        <dbReference type="ARBA" id="ARBA00023128"/>
    </source>
</evidence>
<gene>
    <name evidence="22" type="primary">cox2</name>
</gene>
<dbReference type="CDD" id="cd13912">
    <property type="entry name" value="CcO_II_C"/>
    <property type="match status" value="1"/>
</dbReference>
<dbReference type="SUPFAM" id="SSF81464">
    <property type="entry name" value="Cytochrome c oxidase subunit II-like, transmembrane region"/>
    <property type="match status" value="1"/>
</dbReference>
<dbReference type="PANTHER" id="PTHR22888:SF9">
    <property type="entry name" value="CYTOCHROME C OXIDASE SUBUNIT 2"/>
    <property type="match status" value="1"/>
</dbReference>
<dbReference type="NCBIfam" id="TIGR02866">
    <property type="entry name" value="CoxB"/>
    <property type="match status" value="1"/>
</dbReference>
<dbReference type="InterPro" id="IPR011759">
    <property type="entry name" value="Cyt_c_oxidase_su2_TM_dom"/>
</dbReference>
<dbReference type="InterPro" id="IPR045187">
    <property type="entry name" value="CcO_II"/>
</dbReference>
<evidence type="ECO:0000256" key="8">
    <source>
        <dbReference type="ARBA" id="ARBA00022723"/>
    </source>
</evidence>
<evidence type="ECO:0000259" key="20">
    <source>
        <dbReference type="PROSITE" id="PS50857"/>
    </source>
</evidence>
<keyword evidence="16 18" id="KW-0472">Membrane</keyword>
<accession>A0AAU6QDR0</accession>
<evidence type="ECO:0000256" key="11">
    <source>
        <dbReference type="ARBA" id="ARBA00022967"/>
    </source>
</evidence>
<keyword evidence="13 19" id="KW-1133">Transmembrane helix</keyword>
<dbReference type="AlphaFoldDB" id="A0AAU6QDR0"/>
<evidence type="ECO:0000256" key="18">
    <source>
        <dbReference type="RuleBase" id="RU000457"/>
    </source>
</evidence>
<dbReference type="Gene3D" id="1.10.287.90">
    <property type="match status" value="1"/>
</dbReference>
<proteinExistence type="inferred from homology"/>
<reference evidence="22" key="1">
    <citation type="submission" date="2023-11" db="EMBL/GenBank/DDBJ databases">
        <authorList>
            <person name="Yuan B."/>
            <person name="He G."/>
            <person name="Dong W."/>
        </authorList>
    </citation>
    <scope>NUCLEOTIDE SEQUENCE</scope>
</reference>
<feature type="transmembrane region" description="Helical" evidence="19">
    <location>
        <begin position="21"/>
        <end position="43"/>
    </location>
</feature>
<feature type="domain" description="Cytochrome oxidase subunit II transmembrane region profile" evidence="21">
    <location>
        <begin position="1"/>
        <end position="91"/>
    </location>
</feature>
<dbReference type="SUPFAM" id="SSF49503">
    <property type="entry name" value="Cupredoxins"/>
    <property type="match status" value="1"/>
</dbReference>
<evidence type="ECO:0000256" key="19">
    <source>
        <dbReference type="SAM" id="Phobius"/>
    </source>
</evidence>
<evidence type="ECO:0000256" key="16">
    <source>
        <dbReference type="ARBA" id="ARBA00023136"/>
    </source>
</evidence>
<dbReference type="GO" id="GO:0005743">
    <property type="term" value="C:mitochondrial inner membrane"/>
    <property type="evidence" value="ECO:0007669"/>
    <property type="project" value="UniProtKB-SubCell"/>
</dbReference>
<evidence type="ECO:0000256" key="9">
    <source>
        <dbReference type="ARBA" id="ARBA00022792"/>
    </source>
</evidence>
<evidence type="ECO:0000256" key="2">
    <source>
        <dbReference type="ARBA" id="ARBA00007866"/>
    </source>
</evidence>
<evidence type="ECO:0000256" key="17">
    <source>
        <dbReference type="ARBA" id="ARBA00049512"/>
    </source>
</evidence>
<dbReference type="Gene3D" id="2.60.40.420">
    <property type="entry name" value="Cupredoxins - blue copper proteins"/>
    <property type="match status" value="1"/>
</dbReference>
<evidence type="ECO:0000256" key="4">
    <source>
        <dbReference type="ARBA" id="ARBA00015946"/>
    </source>
</evidence>
<evidence type="ECO:0000256" key="12">
    <source>
        <dbReference type="ARBA" id="ARBA00022982"/>
    </source>
</evidence>
<keyword evidence="10" id="KW-0460">Magnesium</keyword>
<dbReference type="GO" id="GO:0016491">
    <property type="term" value="F:oxidoreductase activity"/>
    <property type="evidence" value="ECO:0007669"/>
    <property type="project" value="InterPro"/>
</dbReference>
<dbReference type="EMBL" id="OR795501">
    <property type="protein sequence ID" value="WYM52883.1"/>
    <property type="molecule type" value="Genomic_DNA"/>
</dbReference>
<dbReference type="PROSITE" id="PS50999">
    <property type="entry name" value="COX2_TM"/>
    <property type="match status" value="1"/>
</dbReference>
<evidence type="ECO:0000256" key="7">
    <source>
        <dbReference type="ARBA" id="ARBA00022692"/>
    </source>
</evidence>
<dbReference type="InterPro" id="IPR008972">
    <property type="entry name" value="Cupredoxin"/>
</dbReference>
<comment type="cofactor">
    <cofactor evidence="18">
        <name>Cu cation</name>
        <dbReference type="ChEBI" id="CHEBI:23378"/>
    </cofactor>
    <text evidence="18">Binds a copper A center.</text>
</comment>
<keyword evidence="8 18" id="KW-0479">Metal-binding</keyword>
<dbReference type="InterPro" id="IPR014222">
    <property type="entry name" value="Cyt_c_oxidase_su2"/>
</dbReference>
<evidence type="ECO:0000256" key="3">
    <source>
        <dbReference type="ARBA" id="ARBA00011164"/>
    </source>
</evidence>
<dbReference type="FunFam" id="2.60.40.420:FF:000001">
    <property type="entry name" value="Cytochrome c oxidase subunit 2"/>
    <property type="match status" value="1"/>
</dbReference>
<organism evidence="22">
    <name type="scientific">Laelaps sp</name>
    <dbReference type="NCBI Taxonomy" id="3081785"/>
    <lineage>
        <taxon>Eukaryota</taxon>
        <taxon>Metazoa</taxon>
        <taxon>Ecdysozoa</taxon>
        <taxon>Arthropoda</taxon>
        <taxon>Chelicerata</taxon>
        <taxon>Arachnida</taxon>
        <taxon>Acari</taxon>
        <taxon>Parasitiformes</taxon>
        <taxon>Mesostigmata</taxon>
        <taxon>Gamasina</taxon>
        <taxon>Dermanyssoidea</taxon>
        <taxon>Laelapidae</taxon>
        <taxon>Laelaps</taxon>
    </lineage>
</organism>
<dbReference type="PROSITE" id="PS00078">
    <property type="entry name" value="COX2"/>
    <property type="match status" value="1"/>
</dbReference>
<geneLocation type="mitochondrion" evidence="22"/>
<dbReference type="GO" id="GO:0005507">
    <property type="term" value="F:copper ion binding"/>
    <property type="evidence" value="ECO:0007669"/>
    <property type="project" value="InterPro"/>
</dbReference>
<dbReference type="Pfam" id="PF02790">
    <property type="entry name" value="COX2_TM"/>
    <property type="match status" value="1"/>
</dbReference>
<dbReference type="PANTHER" id="PTHR22888">
    <property type="entry name" value="CYTOCHROME C OXIDASE, SUBUNIT II"/>
    <property type="match status" value="1"/>
</dbReference>
<evidence type="ECO:0000256" key="5">
    <source>
        <dbReference type="ARBA" id="ARBA00022448"/>
    </source>
</evidence>
<sequence length="225" mass="26577">MPYWSSLVFLNANSPIMEQLIFFHDHSMIVLVFIIVLILYIMVDIMMNKFYNRYLLENHDIEVFWTVLPALMLMFIAVPSLRLLYLMEEYYQPSLSMKIMAHQWYWSYEYTDFNIDFDSFMIPEGDLSKSGFRLLEVDNNFIVPNLMSLRLLISSADVIHSWTIPTLGVKVDAIPGRLNQIFLFSYRPGLYYGQCSEICGANHSFMPITLEVVNLKNFFHWVKNF</sequence>
<comment type="catalytic activity">
    <reaction evidence="17">
        <text>4 Fe(II)-[cytochrome c] + O2 + 8 H(+)(in) = 4 Fe(III)-[cytochrome c] + 2 H2O + 4 H(+)(out)</text>
        <dbReference type="Rhea" id="RHEA:11436"/>
        <dbReference type="Rhea" id="RHEA-COMP:10350"/>
        <dbReference type="Rhea" id="RHEA-COMP:14399"/>
        <dbReference type="ChEBI" id="CHEBI:15377"/>
        <dbReference type="ChEBI" id="CHEBI:15378"/>
        <dbReference type="ChEBI" id="CHEBI:15379"/>
        <dbReference type="ChEBI" id="CHEBI:29033"/>
        <dbReference type="ChEBI" id="CHEBI:29034"/>
        <dbReference type="EC" id="7.1.1.9"/>
    </reaction>
    <physiologicalReaction direction="left-to-right" evidence="17">
        <dbReference type="Rhea" id="RHEA:11437"/>
    </physiologicalReaction>
</comment>
<keyword evidence="7 18" id="KW-0812">Transmembrane</keyword>
<protein>
    <recommendedName>
        <fullName evidence="4 18">Cytochrome c oxidase subunit 2</fullName>
    </recommendedName>
</protein>
<dbReference type="InterPro" id="IPR002429">
    <property type="entry name" value="CcO_II-like_C"/>
</dbReference>
<feature type="domain" description="Cytochrome oxidase subunit II copper A binding" evidence="20">
    <location>
        <begin position="92"/>
        <end position="224"/>
    </location>
</feature>
<feature type="transmembrane region" description="Helical" evidence="19">
    <location>
        <begin position="63"/>
        <end position="85"/>
    </location>
</feature>
<comment type="function">
    <text evidence="18">Component of the cytochrome c oxidase, the last enzyme in the mitochondrial electron transport chain which drives oxidative phosphorylation. The respiratory chain contains 3 multisubunit complexes succinate dehydrogenase (complex II, CII), ubiquinol-cytochrome c oxidoreductase (cytochrome b-c1 complex, complex III, CIII) and cytochrome c oxidase (complex IV, CIV), that cooperate to transfer electrons derived from NADH and succinate to molecular oxygen, creating an electrochemical gradient over the inner membrane that drives transmembrane transport and the ATP synthase. Cytochrome c oxidase is the component of the respiratory chain that catalyzes the reduction of oxygen to water. Electrons originating from reduced cytochrome c in the intermembrane space (IMS) are transferred via the dinuclear copper A center (CU(A)) of subunit 2 and heme A of subunit 1 to the active site in subunit 1, a binuclear center (BNC) formed by heme A3 and copper B (CU(B)). The BNC reduces molecular oxygen to 2 water molecules using 4 electrons from cytochrome c in the IMS and 4 protons from the mitochondrial matrix.</text>
</comment>
<keyword evidence="14 18" id="KW-0186">Copper</keyword>
<evidence type="ECO:0000256" key="14">
    <source>
        <dbReference type="ARBA" id="ARBA00023008"/>
    </source>
</evidence>
<dbReference type="GO" id="GO:0004129">
    <property type="term" value="F:cytochrome-c oxidase activity"/>
    <property type="evidence" value="ECO:0007669"/>
    <property type="project" value="UniProtKB-EC"/>
</dbReference>
<name>A0AAU6QDR0_9ACAR</name>
<evidence type="ECO:0000256" key="10">
    <source>
        <dbReference type="ARBA" id="ARBA00022842"/>
    </source>
</evidence>
<evidence type="ECO:0000313" key="22">
    <source>
        <dbReference type="EMBL" id="WYM52883.1"/>
    </source>
</evidence>
<evidence type="ECO:0000259" key="21">
    <source>
        <dbReference type="PROSITE" id="PS50999"/>
    </source>
</evidence>
<dbReference type="PRINTS" id="PR01166">
    <property type="entry name" value="CYCOXIDASEII"/>
</dbReference>
<keyword evidence="5 18" id="KW-0813">Transport</keyword>
<evidence type="ECO:0000256" key="1">
    <source>
        <dbReference type="ARBA" id="ARBA00004448"/>
    </source>
</evidence>
<comment type="subunit">
    <text evidence="3">Component of the cytochrome c oxidase (complex IV, CIV), a multisubunit enzyme composed of a catalytic core of 3 subunits and several supernumerary subunits. The complex exists as a monomer or a dimer and forms supercomplexes (SCs) in the inner mitochondrial membrane with ubiquinol-cytochrome c oxidoreductase (cytochrome b-c1 complex, complex III, CIII).</text>
</comment>
<keyword evidence="15 18" id="KW-0496">Mitochondrion</keyword>